<organism evidence="1">
    <name type="scientific">marine metagenome</name>
    <dbReference type="NCBI Taxonomy" id="408172"/>
    <lineage>
        <taxon>unclassified sequences</taxon>
        <taxon>metagenomes</taxon>
        <taxon>ecological metagenomes</taxon>
    </lineage>
</organism>
<gene>
    <name evidence="1" type="ORF">METZ01_LOCUS284670</name>
</gene>
<evidence type="ECO:0000313" key="1">
    <source>
        <dbReference type="EMBL" id="SVC31816.1"/>
    </source>
</evidence>
<accession>A0A382L505</accession>
<dbReference type="AlphaFoldDB" id="A0A382L505"/>
<dbReference type="EMBL" id="UINC01084819">
    <property type="protein sequence ID" value="SVC31816.1"/>
    <property type="molecule type" value="Genomic_DNA"/>
</dbReference>
<protein>
    <submittedName>
        <fullName evidence="1">Uncharacterized protein</fullName>
    </submittedName>
</protein>
<name>A0A382L505_9ZZZZ</name>
<proteinExistence type="predicted"/>
<feature type="non-terminal residue" evidence="1">
    <location>
        <position position="52"/>
    </location>
</feature>
<sequence length="52" mass="6010">MRKKIIHRNTRKQVKPKIVRSKATLWDQASRWYDSLVGVSGSGYHQTIVMPG</sequence>
<reference evidence="1" key="1">
    <citation type="submission" date="2018-05" db="EMBL/GenBank/DDBJ databases">
        <authorList>
            <person name="Lanie J.A."/>
            <person name="Ng W.-L."/>
            <person name="Kazmierczak K.M."/>
            <person name="Andrzejewski T.M."/>
            <person name="Davidsen T.M."/>
            <person name="Wayne K.J."/>
            <person name="Tettelin H."/>
            <person name="Glass J.I."/>
            <person name="Rusch D."/>
            <person name="Podicherti R."/>
            <person name="Tsui H.-C.T."/>
            <person name="Winkler M.E."/>
        </authorList>
    </citation>
    <scope>NUCLEOTIDE SEQUENCE</scope>
</reference>